<dbReference type="Pfam" id="PF12697">
    <property type="entry name" value="Abhydrolase_6"/>
    <property type="match status" value="1"/>
</dbReference>
<dbReference type="AlphaFoldDB" id="A0A7V1PVX1"/>
<organism evidence="2">
    <name type="scientific">Caldithrix abyssi</name>
    <dbReference type="NCBI Taxonomy" id="187145"/>
    <lineage>
        <taxon>Bacteria</taxon>
        <taxon>Pseudomonadati</taxon>
        <taxon>Calditrichota</taxon>
        <taxon>Calditrichia</taxon>
        <taxon>Calditrichales</taxon>
        <taxon>Calditrichaceae</taxon>
        <taxon>Caldithrix</taxon>
    </lineage>
</organism>
<dbReference type="GO" id="GO:0055088">
    <property type="term" value="P:lipid homeostasis"/>
    <property type="evidence" value="ECO:0007669"/>
    <property type="project" value="TreeGrafter"/>
</dbReference>
<evidence type="ECO:0000259" key="1">
    <source>
        <dbReference type="Pfam" id="PF12697"/>
    </source>
</evidence>
<dbReference type="Gene3D" id="3.40.50.1820">
    <property type="entry name" value="alpha/beta hydrolase"/>
    <property type="match status" value="1"/>
</dbReference>
<dbReference type="GO" id="GO:0052689">
    <property type="term" value="F:carboxylic ester hydrolase activity"/>
    <property type="evidence" value="ECO:0007669"/>
    <property type="project" value="TreeGrafter"/>
</dbReference>
<gene>
    <name evidence="2" type="ORF">ENJ10_14940</name>
</gene>
<dbReference type="InterPro" id="IPR000073">
    <property type="entry name" value="AB_hydrolase_1"/>
</dbReference>
<dbReference type="Proteomes" id="UP000886005">
    <property type="component" value="Unassembled WGS sequence"/>
</dbReference>
<comment type="caution">
    <text evidence="2">The sequence shown here is derived from an EMBL/GenBank/DDBJ whole genome shotgun (WGS) entry which is preliminary data.</text>
</comment>
<keyword evidence="2" id="KW-0378">Hydrolase</keyword>
<dbReference type="PANTHER" id="PTHR42886:SF42">
    <property type="entry name" value="ALPHA_BETA-HYDROLASES SUPERFAMILY PROTEIN"/>
    <property type="match status" value="1"/>
</dbReference>
<dbReference type="InterPro" id="IPR029058">
    <property type="entry name" value="AB_hydrolase_fold"/>
</dbReference>
<dbReference type="PANTHER" id="PTHR42886">
    <property type="entry name" value="RE40534P-RELATED"/>
    <property type="match status" value="1"/>
</dbReference>
<accession>A0A7V1PVX1</accession>
<protein>
    <submittedName>
        <fullName evidence="2">Alpha/beta hydrolase</fullName>
    </submittedName>
</protein>
<proteinExistence type="predicted"/>
<evidence type="ECO:0000313" key="2">
    <source>
        <dbReference type="EMBL" id="HED11985.1"/>
    </source>
</evidence>
<dbReference type="SUPFAM" id="SSF53474">
    <property type="entry name" value="alpha/beta-Hydrolases"/>
    <property type="match status" value="1"/>
</dbReference>
<sequence length="263" mass="29530">MDRMKLEILENNAQPAPGIPPLLFVHGMWHGAWVWEPCFLPAFEKLGYKAYALSLSNHAGSPSKKAFNLLRIKDYVADLEQVIRSLEQPPILIGHSMGGFVVQKYLEKRRLPGAVLMAPVAPFGILESTLNVLRKFPLTFLKANITLNLIHVINDPRRYRYLLCSAAIDDKAIEEYVTKINSESYLAYMDMLGFDLVNTKSIDTPLMITGGGQDHSVTVNLLKRTCARYGLTPVIFESMGHNMMLEPDAKKVVAAIDKWIKSL</sequence>
<feature type="domain" description="AB hydrolase-1" evidence="1">
    <location>
        <begin position="22"/>
        <end position="249"/>
    </location>
</feature>
<dbReference type="GO" id="GO:0006654">
    <property type="term" value="P:phosphatidic acid biosynthetic process"/>
    <property type="evidence" value="ECO:0007669"/>
    <property type="project" value="TreeGrafter"/>
</dbReference>
<dbReference type="GO" id="GO:0042171">
    <property type="term" value="F:lysophosphatidic acid acyltransferase activity"/>
    <property type="evidence" value="ECO:0007669"/>
    <property type="project" value="TreeGrafter"/>
</dbReference>
<dbReference type="EMBL" id="DRLD01000424">
    <property type="protein sequence ID" value="HED11985.1"/>
    <property type="molecule type" value="Genomic_DNA"/>
</dbReference>
<name>A0A7V1PVX1_CALAY</name>
<reference evidence="2" key="1">
    <citation type="journal article" date="2020" name="mSystems">
        <title>Genome- and Community-Level Interaction Insights into Carbon Utilization and Element Cycling Functions of Hydrothermarchaeota in Hydrothermal Sediment.</title>
        <authorList>
            <person name="Zhou Z."/>
            <person name="Liu Y."/>
            <person name="Xu W."/>
            <person name="Pan J."/>
            <person name="Luo Z.H."/>
            <person name="Li M."/>
        </authorList>
    </citation>
    <scope>NUCLEOTIDE SEQUENCE [LARGE SCALE GENOMIC DNA]</scope>
    <source>
        <strain evidence="2">HyVt-456</strain>
    </source>
</reference>